<evidence type="ECO:0000313" key="3">
    <source>
        <dbReference type="EMBL" id="CAD7796612.1"/>
    </source>
</evidence>
<feature type="signal peptide" evidence="1">
    <location>
        <begin position="1"/>
        <end position="20"/>
    </location>
</feature>
<dbReference type="Pfam" id="PF12969">
    <property type="entry name" value="DUF3857"/>
    <property type="match status" value="1"/>
</dbReference>
<dbReference type="Proteomes" id="UP000662618">
    <property type="component" value="Unassembled WGS sequence"/>
</dbReference>
<keyword evidence="4" id="KW-1185">Reference proteome</keyword>
<evidence type="ECO:0000313" key="4">
    <source>
        <dbReference type="Proteomes" id="UP000662618"/>
    </source>
</evidence>
<dbReference type="EMBL" id="CAJIMS010000001">
    <property type="protein sequence ID" value="CAD7796612.1"/>
    <property type="molecule type" value="Genomic_DNA"/>
</dbReference>
<reference evidence="3" key="1">
    <citation type="submission" date="2020-12" db="EMBL/GenBank/DDBJ databases">
        <authorList>
            <person name="Rodrigo-Torres L."/>
            <person name="Arahal R. D."/>
            <person name="Lucena T."/>
        </authorList>
    </citation>
    <scope>NUCLEOTIDE SEQUENCE</scope>
    <source>
        <strain evidence="3">CECT 9390</strain>
    </source>
</reference>
<dbReference type="Gene3D" id="2.60.40.3140">
    <property type="match status" value="1"/>
</dbReference>
<dbReference type="Gene3D" id="2.60.120.1130">
    <property type="match status" value="1"/>
</dbReference>
<dbReference type="AlphaFoldDB" id="A0A9N8MDC8"/>
<organism evidence="3 4">
    <name type="scientific">Chryseobacterium aquaeductus</name>
    <dbReference type="NCBI Taxonomy" id="2675056"/>
    <lineage>
        <taxon>Bacteria</taxon>
        <taxon>Pseudomonadati</taxon>
        <taxon>Bacteroidota</taxon>
        <taxon>Flavobacteriia</taxon>
        <taxon>Flavobacteriales</taxon>
        <taxon>Weeksellaceae</taxon>
        <taxon>Chryseobacterium group</taxon>
        <taxon>Chryseobacterium</taxon>
    </lineage>
</organism>
<accession>A0A9N8MDC8</accession>
<dbReference type="InterPro" id="IPR038765">
    <property type="entry name" value="Papain-like_cys_pep_sf"/>
</dbReference>
<comment type="caution">
    <text evidence="3">The sequence shown here is derived from an EMBL/GenBank/DDBJ whole genome shotgun (WGS) entry which is preliminary data.</text>
</comment>
<dbReference type="SUPFAM" id="SSF54001">
    <property type="entry name" value="Cysteine proteinases"/>
    <property type="match status" value="1"/>
</dbReference>
<dbReference type="RefSeq" id="WP_162086602.1">
    <property type="nucleotide sequence ID" value="NZ_CAJIMS010000001.1"/>
</dbReference>
<name>A0A9N8MDC8_9FLAO</name>
<proteinExistence type="predicted"/>
<keyword evidence="1" id="KW-0732">Signal</keyword>
<gene>
    <name evidence="3" type="ORF">CHRY9390_00030</name>
</gene>
<dbReference type="InterPro" id="IPR024618">
    <property type="entry name" value="DUF3857"/>
</dbReference>
<protein>
    <recommendedName>
        <fullName evidence="2">DUF3857 domain-containing protein</fullName>
    </recommendedName>
</protein>
<feature type="domain" description="DUF3857" evidence="2">
    <location>
        <begin position="55"/>
        <end position="205"/>
    </location>
</feature>
<feature type="chain" id="PRO_5040246928" description="DUF3857 domain-containing protein" evidence="1">
    <location>
        <begin position="21"/>
        <end position="631"/>
    </location>
</feature>
<evidence type="ECO:0000256" key="1">
    <source>
        <dbReference type="SAM" id="SignalP"/>
    </source>
</evidence>
<sequence>MIKFLCLGAFSLASVYFAQSYPVSQISQNLKKNASAVIRNESTVVEINKIDEIVYRNLSVVTILNKDAISYSVPRIFYEKGNVISNVKVIIYDEKGNKLKSYSKSDFNDIAANSQGTFYSDSRAMVLPYTPSSFPYTVEFSYDQKDHNTVFLPDFTPFNSYNISLEKSSFKIINNSGINLRSKTYESPYKYATTEMSENGNEKTYFYQNIPAIDQVELVPNPQKILPKVSFSLDQFSLVGKKGNITSWKDFGLWYHNNLLTPVSASTPQIKSEIAALQLSGSTEDKVKKIYQYMQSKTRYIFVALGIGGWQPMMPDEVQKKGYGDCKGLSNYMKTLLDEAGIPSYYAIINSNPSPISFDIDFPKMAGNHVILVIPTEKGNIWLENTSQDIAFNHLSYSTTDRNVLAVKSTGIDIMETPSYTSQQSKEKQVLTIQINPDKTISGKGKFSYTGNQYDFNLSYVSLSQKDKNEAMKSRFSSLNFENVEMNNFVNNKDLASIDFDLNFKASNYCKMMGDSFIFRAVPIYSMGFYHEDENRQLPFENRFSYEDESEIVFQLPANYIVEEMPQNGLLASEFGIYTLTFEKKENQMIVKRTINMKKGIYSKEKYNDYVNFRKKIMSADNSKILISKKS</sequence>
<evidence type="ECO:0000259" key="2">
    <source>
        <dbReference type="Pfam" id="PF12969"/>
    </source>
</evidence>
<dbReference type="Gene3D" id="3.10.620.30">
    <property type="match status" value="1"/>
</dbReference>